<evidence type="ECO:0000256" key="7">
    <source>
        <dbReference type="ARBA" id="ARBA00037904"/>
    </source>
</evidence>
<evidence type="ECO:0000259" key="11">
    <source>
        <dbReference type="Pfam" id="PF00535"/>
    </source>
</evidence>
<feature type="domain" description="Glycosyltransferase 2-like" evidence="11">
    <location>
        <begin position="57"/>
        <end position="178"/>
    </location>
</feature>
<comment type="subcellular location">
    <subcellularLocation>
        <location evidence="1">Cell membrane</location>
    </subcellularLocation>
</comment>
<proteinExistence type="inferred from homology"/>
<dbReference type="InterPro" id="IPR029044">
    <property type="entry name" value="Nucleotide-diphossugar_trans"/>
</dbReference>
<accession>A0A3A5LZ10</accession>
<evidence type="ECO:0000256" key="10">
    <source>
        <dbReference type="SAM" id="MobiDB-lite"/>
    </source>
</evidence>
<keyword evidence="5" id="KW-0472">Membrane</keyword>
<evidence type="ECO:0000256" key="3">
    <source>
        <dbReference type="ARBA" id="ARBA00022676"/>
    </source>
</evidence>
<feature type="compositionally biased region" description="Basic residues" evidence="10">
    <location>
        <begin position="1"/>
        <end position="10"/>
    </location>
</feature>
<sequence>MGTRRRRRARAGPPDVRTGRPRTAYGGGLPAGGIRARPGGIRGPPREPSVILGQVAVVVPARNEEDWLPACLTALDAARAHFLDTVPQVLVSVTVVLDRCTDRSLSAAQSVPGISIIAGTFGSVGAARDAGVRFALSRSRSLPERTWVANTDADTLVPRDWLIRHYRLGSEYQLVLGTVRPTATADNAHLLRSWYQAYTPGNGHPHVHGANLGIGGKTYLDLGGFHPLTQNEDVDLVDRAKAKGVQWTASGSIRVTTSSRTEGRVPSGFSTYLRTLT</sequence>
<dbReference type="GO" id="GO:0016757">
    <property type="term" value="F:glycosyltransferase activity"/>
    <property type="evidence" value="ECO:0007669"/>
    <property type="project" value="UniProtKB-KW"/>
</dbReference>
<organism evidence="12 13">
    <name type="scientific">Arthrobacter cheniae</name>
    <dbReference type="NCBI Taxonomy" id="1258888"/>
    <lineage>
        <taxon>Bacteria</taxon>
        <taxon>Bacillati</taxon>
        <taxon>Actinomycetota</taxon>
        <taxon>Actinomycetes</taxon>
        <taxon>Micrococcales</taxon>
        <taxon>Micrococcaceae</taxon>
        <taxon>Arthrobacter</taxon>
    </lineage>
</organism>
<dbReference type="Proteomes" id="UP000272560">
    <property type="component" value="Unassembled WGS sequence"/>
</dbReference>
<dbReference type="PANTHER" id="PTHR43646:SF2">
    <property type="entry name" value="GLYCOSYLTRANSFERASE 2-LIKE DOMAIN-CONTAINING PROTEIN"/>
    <property type="match status" value="1"/>
</dbReference>
<feature type="region of interest" description="Disordered" evidence="10">
    <location>
        <begin position="1"/>
        <end position="46"/>
    </location>
</feature>
<evidence type="ECO:0000256" key="9">
    <source>
        <dbReference type="ARBA" id="ARBA00040345"/>
    </source>
</evidence>
<dbReference type="InterPro" id="IPR001173">
    <property type="entry name" value="Glyco_trans_2-like"/>
</dbReference>
<evidence type="ECO:0000313" key="13">
    <source>
        <dbReference type="Proteomes" id="UP000272560"/>
    </source>
</evidence>
<evidence type="ECO:0000256" key="2">
    <source>
        <dbReference type="ARBA" id="ARBA00022475"/>
    </source>
</evidence>
<gene>
    <name evidence="12" type="ORF">D6T63_17870</name>
</gene>
<dbReference type="AlphaFoldDB" id="A0A3A5LZ10"/>
<keyword evidence="3" id="KW-0328">Glycosyltransferase</keyword>
<evidence type="ECO:0000256" key="8">
    <source>
        <dbReference type="ARBA" id="ARBA00038120"/>
    </source>
</evidence>
<evidence type="ECO:0000256" key="1">
    <source>
        <dbReference type="ARBA" id="ARBA00004236"/>
    </source>
</evidence>
<keyword evidence="13" id="KW-1185">Reference proteome</keyword>
<evidence type="ECO:0000256" key="6">
    <source>
        <dbReference type="ARBA" id="ARBA00037281"/>
    </source>
</evidence>
<dbReference type="GO" id="GO:0005886">
    <property type="term" value="C:plasma membrane"/>
    <property type="evidence" value="ECO:0007669"/>
    <property type="project" value="UniProtKB-SubCell"/>
</dbReference>
<name>A0A3A5LZ10_9MICC</name>
<dbReference type="OrthoDB" id="9777873at2"/>
<dbReference type="SUPFAM" id="SSF53448">
    <property type="entry name" value="Nucleotide-diphospho-sugar transferases"/>
    <property type="match status" value="1"/>
</dbReference>
<keyword evidence="4 12" id="KW-0808">Transferase</keyword>
<dbReference type="Gene3D" id="3.90.550.10">
    <property type="entry name" value="Spore Coat Polysaccharide Biosynthesis Protein SpsA, Chain A"/>
    <property type="match status" value="1"/>
</dbReference>
<dbReference type="EMBL" id="QZVT01000016">
    <property type="protein sequence ID" value="RJT75416.1"/>
    <property type="molecule type" value="Genomic_DNA"/>
</dbReference>
<keyword evidence="2" id="KW-1003">Cell membrane</keyword>
<dbReference type="Pfam" id="PF00535">
    <property type="entry name" value="Glycos_transf_2"/>
    <property type="match status" value="1"/>
</dbReference>
<comment type="pathway">
    <text evidence="7">Carotenoid biosynthesis; staphyloxanthin biosynthesis; staphyloxanthin from farnesyl diphosphate: step 4/5.</text>
</comment>
<evidence type="ECO:0000256" key="5">
    <source>
        <dbReference type="ARBA" id="ARBA00023136"/>
    </source>
</evidence>
<evidence type="ECO:0000256" key="4">
    <source>
        <dbReference type="ARBA" id="ARBA00022679"/>
    </source>
</evidence>
<reference evidence="12 13" key="1">
    <citation type="submission" date="2018-09" db="EMBL/GenBank/DDBJ databases">
        <title>Novel species of Arthrobacter.</title>
        <authorList>
            <person name="Liu Q."/>
            <person name="Xin Y.-H."/>
        </authorList>
    </citation>
    <scope>NUCLEOTIDE SEQUENCE [LARGE SCALE GENOMIC DNA]</scope>
    <source>
        <strain evidence="12 13">Hz2</strain>
    </source>
</reference>
<evidence type="ECO:0000313" key="12">
    <source>
        <dbReference type="EMBL" id="RJT75416.1"/>
    </source>
</evidence>
<dbReference type="PANTHER" id="PTHR43646">
    <property type="entry name" value="GLYCOSYLTRANSFERASE"/>
    <property type="match status" value="1"/>
</dbReference>
<comment type="similarity">
    <text evidence="8">Belongs to the glycosyltransferase 2 family. CrtQ subfamily.</text>
</comment>
<protein>
    <recommendedName>
        <fullName evidence="9">4,4'-diaponeurosporenoate glycosyltransferase</fullName>
    </recommendedName>
</protein>
<comment type="function">
    <text evidence="6">Catalyzes the glycosylation of 4,4'-diaponeurosporenoate, i.e. the esterification of glucose at the C1'' position with the carboxyl group of 4,4'-diaponeurosporenic acid, to form glycosyl-4,4'-diaponeurosporenoate. This is a step in the biosynthesis of staphyloxanthin, an orange pigment present in most staphylococci strains.</text>
</comment>
<comment type="caution">
    <text evidence="12">The sequence shown here is derived from an EMBL/GenBank/DDBJ whole genome shotgun (WGS) entry which is preliminary data.</text>
</comment>